<dbReference type="Proteomes" id="UP001384579">
    <property type="component" value="Unassembled WGS sequence"/>
</dbReference>
<dbReference type="Pfam" id="PF11536">
    <property type="entry name" value="DUF3226"/>
    <property type="match status" value="1"/>
</dbReference>
<dbReference type="EMBL" id="JBBLXS010000021">
    <property type="protein sequence ID" value="MEK0183801.1"/>
    <property type="molecule type" value="Genomic_DNA"/>
</dbReference>
<comment type="caution">
    <text evidence="1">The sequence shown here is derived from an EMBL/GenBank/DDBJ whole genome shotgun (WGS) entry which is preliminary data.</text>
</comment>
<reference evidence="1 2" key="1">
    <citation type="journal article" date="2020" name="Harmful Algae">
        <title>Molecular and morphological characterization of a novel dihydroanatoxin-a producing Microcoleus species (cyanobacteria) from the Russian River, California, USA.</title>
        <authorList>
            <person name="Conklin K.Y."/>
            <person name="Stancheva R."/>
            <person name="Otten T.G."/>
            <person name="Fadness R."/>
            <person name="Boyer G.L."/>
            <person name="Read B."/>
            <person name="Zhang X."/>
            <person name="Sheath R.G."/>
        </authorList>
    </citation>
    <scope>NUCLEOTIDE SEQUENCE [LARGE SCALE GENOMIC DNA]</scope>
    <source>
        <strain evidence="1 2">PTRS2</strain>
    </source>
</reference>
<organism evidence="1 2">
    <name type="scientific">Microcoleus anatoxicus PTRS2</name>
    <dbReference type="NCBI Taxonomy" id="2705321"/>
    <lineage>
        <taxon>Bacteria</taxon>
        <taxon>Bacillati</taxon>
        <taxon>Cyanobacteriota</taxon>
        <taxon>Cyanophyceae</taxon>
        <taxon>Oscillatoriophycideae</taxon>
        <taxon>Oscillatoriales</taxon>
        <taxon>Microcoleaceae</taxon>
        <taxon>Microcoleus</taxon>
        <taxon>Microcoleus anatoxicus</taxon>
    </lineage>
</organism>
<keyword evidence="2" id="KW-1185">Reference proteome</keyword>
<dbReference type="RefSeq" id="WP_340518902.1">
    <property type="nucleotide sequence ID" value="NZ_JBBLXS010000021.1"/>
</dbReference>
<sequence>MSNMSEVSKKDSVCKQDTDRVLLVEGDNDCHVVMALCKAHNVPETFGIYQCGSDVGVLRRLNALIIRPNPPQVIGVMLDADKPSLEGRWQSIRGKLQHYSYTFPNKPDADGTVVEASSDEPKLGVWLMPNNQDSGMLEDFCAELAEPESLAFARECVEQARGREVTTFKEVHRSKAVIHTYLAWHDEPGYPLGKAITSQALRPHTDVAVKFTNWLIRLFVEGAIA</sequence>
<evidence type="ECO:0000313" key="1">
    <source>
        <dbReference type="EMBL" id="MEK0183801.1"/>
    </source>
</evidence>
<name>A0ABU8YHH2_9CYAN</name>
<evidence type="ECO:0000313" key="2">
    <source>
        <dbReference type="Proteomes" id="UP001384579"/>
    </source>
</evidence>
<protein>
    <submittedName>
        <fullName evidence="1">DUF3226 domain-containing protein</fullName>
    </submittedName>
</protein>
<gene>
    <name evidence="1" type="ORF">WMG39_02950</name>
</gene>
<accession>A0ABU8YHH2</accession>
<proteinExistence type="predicted"/>
<dbReference type="InterPro" id="IPR024508">
    <property type="entry name" value="DUF3226"/>
</dbReference>